<evidence type="ECO:0000313" key="1">
    <source>
        <dbReference type="EMBL" id="SVE52872.1"/>
    </source>
</evidence>
<dbReference type="AlphaFoldDB" id="A0A383E7N9"/>
<name>A0A383E7N9_9ZZZZ</name>
<accession>A0A383E7N9</accession>
<dbReference type="EMBL" id="UINC01223604">
    <property type="protein sequence ID" value="SVE52872.1"/>
    <property type="molecule type" value="Genomic_DNA"/>
</dbReference>
<sequence length="167" mass="17593">MKKLFTLIFPVFLVSSLFAQLPVSTIPENKNVVLEEFTGIHCGYCPDGHLLAQQFHDANPGDVMLVNIHTGSYATPSVGEPDFRADPLGSTIAGQSSLSGYPAGTINRHLFPGVGQSGGTAMSRGSWASSGGQMLAQPSCVNVAADASLDISTRVLSVDVEAYYTDN</sequence>
<feature type="non-terminal residue" evidence="1">
    <location>
        <position position="167"/>
    </location>
</feature>
<organism evidence="1">
    <name type="scientific">marine metagenome</name>
    <dbReference type="NCBI Taxonomy" id="408172"/>
    <lineage>
        <taxon>unclassified sequences</taxon>
        <taxon>metagenomes</taxon>
        <taxon>ecological metagenomes</taxon>
    </lineage>
</organism>
<proteinExistence type="predicted"/>
<gene>
    <name evidence="1" type="ORF">METZ01_LOCUS505726</name>
</gene>
<reference evidence="1" key="1">
    <citation type="submission" date="2018-05" db="EMBL/GenBank/DDBJ databases">
        <authorList>
            <person name="Lanie J.A."/>
            <person name="Ng W.-L."/>
            <person name="Kazmierczak K.M."/>
            <person name="Andrzejewski T.M."/>
            <person name="Davidsen T.M."/>
            <person name="Wayne K.J."/>
            <person name="Tettelin H."/>
            <person name="Glass J.I."/>
            <person name="Rusch D."/>
            <person name="Podicherti R."/>
            <person name="Tsui H.-C.T."/>
            <person name="Winkler M.E."/>
        </authorList>
    </citation>
    <scope>NUCLEOTIDE SEQUENCE</scope>
</reference>
<feature type="non-terminal residue" evidence="1">
    <location>
        <position position="1"/>
    </location>
</feature>
<protein>
    <submittedName>
        <fullName evidence="1">Uncharacterized protein</fullName>
    </submittedName>
</protein>